<dbReference type="OrthoDB" id="6413821at2759"/>
<keyword evidence="3" id="KW-0732">Signal</keyword>
<dbReference type="PROSITE" id="PS51864">
    <property type="entry name" value="ASTACIN"/>
    <property type="match status" value="1"/>
</dbReference>
<dbReference type="GO" id="GO:0006508">
    <property type="term" value="P:proteolysis"/>
    <property type="evidence" value="ECO:0007669"/>
    <property type="project" value="InterPro"/>
</dbReference>
<dbReference type="STRING" id="407821.A0A087UTP7"/>
<dbReference type="EMBL" id="KK121568">
    <property type="protein sequence ID" value="KFM80736.1"/>
    <property type="molecule type" value="Genomic_DNA"/>
</dbReference>
<dbReference type="Gene3D" id="3.40.390.10">
    <property type="entry name" value="Collagenase (Catalytic Domain)"/>
    <property type="match status" value="1"/>
</dbReference>
<keyword evidence="6" id="KW-1185">Reference proteome</keyword>
<evidence type="ECO:0000256" key="1">
    <source>
        <dbReference type="ARBA" id="ARBA00001947"/>
    </source>
</evidence>
<evidence type="ECO:0000259" key="4">
    <source>
        <dbReference type="PROSITE" id="PS51864"/>
    </source>
</evidence>
<dbReference type="SUPFAM" id="SSF55486">
    <property type="entry name" value="Metalloproteases ('zincins'), catalytic domain"/>
    <property type="match status" value="1"/>
</dbReference>
<dbReference type="OMA" id="MDAAWIL"/>
<dbReference type="AlphaFoldDB" id="A0A087UTP7"/>
<evidence type="ECO:0000313" key="5">
    <source>
        <dbReference type="EMBL" id="KFM80736.1"/>
    </source>
</evidence>
<dbReference type="GO" id="GO:0004222">
    <property type="term" value="F:metalloendopeptidase activity"/>
    <property type="evidence" value="ECO:0007669"/>
    <property type="project" value="InterPro"/>
</dbReference>
<dbReference type="Proteomes" id="UP000054359">
    <property type="component" value="Unassembled WGS sequence"/>
</dbReference>
<feature type="chain" id="PRO_5001830858" evidence="3">
    <location>
        <begin position="22"/>
        <end position="167"/>
    </location>
</feature>
<comment type="cofactor">
    <cofactor evidence="1">
        <name>Zn(2+)</name>
        <dbReference type="ChEBI" id="CHEBI:29105"/>
    </cofactor>
</comment>
<dbReference type="PANTHER" id="PTHR10127:SF850">
    <property type="entry name" value="METALLOENDOPEPTIDASE"/>
    <property type="match status" value="1"/>
</dbReference>
<evidence type="ECO:0000313" key="6">
    <source>
        <dbReference type="Proteomes" id="UP000054359"/>
    </source>
</evidence>
<reference evidence="5 6" key="1">
    <citation type="submission" date="2013-11" db="EMBL/GenBank/DDBJ databases">
        <title>Genome sequencing of Stegodyphus mimosarum.</title>
        <authorList>
            <person name="Bechsgaard J."/>
        </authorList>
    </citation>
    <scope>NUCLEOTIDE SEQUENCE [LARGE SCALE GENOMIC DNA]</scope>
</reference>
<evidence type="ECO:0000256" key="2">
    <source>
        <dbReference type="PROSITE-ProRule" id="PRU01211"/>
    </source>
</evidence>
<feature type="disulfide bond" evidence="2">
    <location>
        <begin position="143"/>
        <end position="165"/>
    </location>
</feature>
<keyword evidence="2" id="KW-1015">Disulfide bond</keyword>
<dbReference type="InterPro" id="IPR024079">
    <property type="entry name" value="MetalloPept_cat_dom_sf"/>
</dbReference>
<feature type="non-terminal residue" evidence="5">
    <location>
        <position position="167"/>
    </location>
</feature>
<sequence length="167" mass="19273">MDAAWILALWFLGKSISGVWLQPIDSLDDELPLSDMDILTENNPSETDEGDPLIEGDMILPKFPEDEENEIEDELQERKGLLNILSLWPSGRISYNFHSSVNKQTRESIRSAMDDWEKKTCLRFHETLFDFSYIRFRTDTKGCWSLVGRQNQPFRGQDVSIGPGCER</sequence>
<dbReference type="Pfam" id="PF01400">
    <property type="entry name" value="Astacin"/>
    <property type="match status" value="1"/>
</dbReference>
<dbReference type="InterPro" id="IPR001506">
    <property type="entry name" value="Peptidase_M12A"/>
</dbReference>
<protein>
    <submittedName>
        <fullName evidence="5">Zinc metalloproteinase nas-29</fullName>
    </submittedName>
</protein>
<evidence type="ECO:0000256" key="3">
    <source>
        <dbReference type="SAM" id="SignalP"/>
    </source>
</evidence>
<feature type="domain" description="Peptidase M12A" evidence="4">
    <location>
        <begin position="79"/>
        <end position="167"/>
    </location>
</feature>
<accession>A0A087UTP7</accession>
<name>A0A087UTP7_STEMI</name>
<dbReference type="PANTHER" id="PTHR10127">
    <property type="entry name" value="DISCOIDIN, CUB, EGF, LAMININ , AND ZINC METALLOPROTEASE DOMAIN CONTAINING"/>
    <property type="match status" value="1"/>
</dbReference>
<organism evidence="5 6">
    <name type="scientific">Stegodyphus mimosarum</name>
    <name type="common">African social velvet spider</name>
    <dbReference type="NCBI Taxonomy" id="407821"/>
    <lineage>
        <taxon>Eukaryota</taxon>
        <taxon>Metazoa</taxon>
        <taxon>Ecdysozoa</taxon>
        <taxon>Arthropoda</taxon>
        <taxon>Chelicerata</taxon>
        <taxon>Arachnida</taxon>
        <taxon>Araneae</taxon>
        <taxon>Araneomorphae</taxon>
        <taxon>Entelegynae</taxon>
        <taxon>Eresoidea</taxon>
        <taxon>Eresidae</taxon>
        <taxon>Stegodyphus</taxon>
    </lineage>
</organism>
<proteinExistence type="predicted"/>
<feature type="signal peptide" evidence="3">
    <location>
        <begin position="1"/>
        <end position="21"/>
    </location>
</feature>
<gene>
    <name evidence="5" type="ORF">X975_11172</name>
</gene>
<comment type="caution">
    <text evidence="2">Lacks conserved residue(s) required for the propagation of feature annotation.</text>
</comment>